<protein>
    <submittedName>
        <fullName evidence="2">Uncharacterized protein</fullName>
    </submittedName>
</protein>
<accession>A0ABR2CY85</accession>
<feature type="region of interest" description="Disordered" evidence="1">
    <location>
        <begin position="1"/>
        <end position="25"/>
    </location>
</feature>
<keyword evidence="3" id="KW-1185">Reference proteome</keyword>
<name>A0ABR2CY85_9ROSI</name>
<comment type="caution">
    <text evidence="2">The sequence shown here is derived from an EMBL/GenBank/DDBJ whole genome shotgun (WGS) entry which is preliminary data.</text>
</comment>
<reference evidence="2 3" key="1">
    <citation type="journal article" date="2024" name="G3 (Bethesda)">
        <title>Genome assembly of Hibiscus sabdariffa L. provides insights into metabolisms of medicinal natural products.</title>
        <authorList>
            <person name="Kim T."/>
        </authorList>
    </citation>
    <scope>NUCLEOTIDE SEQUENCE [LARGE SCALE GENOMIC DNA]</scope>
    <source>
        <strain evidence="2">TK-2024</strain>
        <tissue evidence="2">Old leaves</tissue>
    </source>
</reference>
<evidence type="ECO:0000256" key="1">
    <source>
        <dbReference type="SAM" id="MobiDB-lite"/>
    </source>
</evidence>
<organism evidence="2 3">
    <name type="scientific">Hibiscus sabdariffa</name>
    <name type="common">roselle</name>
    <dbReference type="NCBI Taxonomy" id="183260"/>
    <lineage>
        <taxon>Eukaryota</taxon>
        <taxon>Viridiplantae</taxon>
        <taxon>Streptophyta</taxon>
        <taxon>Embryophyta</taxon>
        <taxon>Tracheophyta</taxon>
        <taxon>Spermatophyta</taxon>
        <taxon>Magnoliopsida</taxon>
        <taxon>eudicotyledons</taxon>
        <taxon>Gunneridae</taxon>
        <taxon>Pentapetalae</taxon>
        <taxon>rosids</taxon>
        <taxon>malvids</taxon>
        <taxon>Malvales</taxon>
        <taxon>Malvaceae</taxon>
        <taxon>Malvoideae</taxon>
        <taxon>Hibiscus</taxon>
    </lineage>
</organism>
<feature type="compositionally biased region" description="Basic and acidic residues" evidence="1">
    <location>
        <begin position="9"/>
        <end position="18"/>
    </location>
</feature>
<gene>
    <name evidence="2" type="ORF">V6N12_020480</name>
</gene>
<evidence type="ECO:0000313" key="3">
    <source>
        <dbReference type="Proteomes" id="UP001472677"/>
    </source>
</evidence>
<sequence>MDNIQHPNRSKEGHVDRHSRVKTTRVKTTRSMLELSLGISSSTINTKHVCDHHALPPSPSSSLLGEHIEACIAHPRCAPQARLPETRK</sequence>
<evidence type="ECO:0000313" key="2">
    <source>
        <dbReference type="EMBL" id="KAK8525998.1"/>
    </source>
</evidence>
<dbReference type="EMBL" id="JBBPBM010000039">
    <property type="protein sequence ID" value="KAK8525998.1"/>
    <property type="molecule type" value="Genomic_DNA"/>
</dbReference>
<dbReference type="Proteomes" id="UP001472677">
    <property type="component" value="Unassembled WGS sequence"/>
</dbReference>
<proteinExistence type="predicted"/>